<evidence type="ECO:0000259" key="4">
    <source>
        <dbReference type="PROSITE" id="PS50240"/>
    </source>
</evidence>
<evidence type="ECO:0000256" key="2">
    <source>
        <dbReference type="ARBA" id="ARBA00023157"/>
    </source>
</evidence>
<dbReference type="EMBL" id="JACGWZ010000001">
    <property type="protein sequence ID" value="MBA8823301.1"/>
    <property type="molecule type" value="Genomic_DNA"/>
</dbReference>
<comment type="similarity">
    <text evidence="1">Belongs to the peptidase S1 family.</text>
</comment>
<dbReference type="CDD" id="cd00190">
    <property type="entry name" value="Tryp_SPc"/>
    <property type="match status" value="1"/>
</dbReference>
<protein>
    <submittedName>
        <fullName evidence="5">Secreted trypsin-like serine protease</fullName>
    </submittedName>
</protein>
<comment type="caution">
    <text evidence="5">The sequence shown here is derived from an EMBL/GenBank/DDBJ whole genome shotgun (WGS) entry which is preliminary data.</text>
</comment>
<dbReference type="InterPro" id="IPR043504">
    <property type="entry name" value="Peptidase_S1_PA_chymotrypsin"/>
</dbReference>
<dbReference type="Gene3D" id="2.40.10.10">
    <property type="entry name" value="Trypsin-like serine proteases"/>
    <property type="match status" value="1"/>
</dbReference>
<dbReference type="InterPro" id="IPR033116">
    <property type="entry name" value="TRYPSIN_SER"/>
</dbReference>
<evidence type="ECO:0000313" key="5">
    <source>
        <dbReference type="EMBL" id="MBA8823301.1"/>
    </source>
</evidence>
<organism evidence="5 6">
    <name type="scientific">Halosaccharopolyspora lacisalsi</name>
    <dbReference type="NCBI Taxonomy" id="1000566"/>
    <lineage>
        <taxon>Bacteria</taxon>
        <taxon>Bacillati</taxon>
        <taxon>Actinomycetota</taxon>
        <taxon>Actinomycetes</taxon>
        <taxon>Pseudonocardiales</taxon>
        <taxon>Pseudonocardiaceae</taxon>
        <taxon>Halosaccharopolyspora</taxon>
    </lineage>
</organism>
<evidence type="ECO:0000256" key="1">
    <source>
        <dbReference type="ARBA" id="ARBA00007664"/>
    </source>
</evidence>
<dbReference type="InterPro" id="IPR009003">
    <property type="entry name" value="Peptidase_S1_PA"/>
</dbReference>
<dbReference type="RefSeq" id="WP_328795872.1">
    <property type="nucleotide sequence ID" value="NZ_JACGWZ010000001.1"/>
</dbReference>
<dbReference type="GO" id="GO:0004252">
    <property type="term" value="F:serine-type endopeptidase activity"/>
    <property type="evidence" value="ECO:0007669"/>
    <property type="project" value="InterPro"/>
</dbReference>
<dbReference type="PROSITE" id="PS00135">
    <property type="entry name" value="TRYPSIN_SER"/>
    <property type="match status" value="1"/>
</dbReference>
<dbReference type="PRINTS" id="PR00722">
    <property type="entry name" value="CHYMOTRYPSIN"/>
</dbReference>
<proteinExistence type="inferred from homology"/>
<dbReference type="FunFam" id="2.40.10.10:FF:000002">
    <property type="entry name" value="Transmembrane protease serine"/>
    <property type="match status" value="1"/>
</dbReference>
<dbReference type="PROSITE" id="PS00134">
    <property type="entry name" value="TRYPSIN_HIS"/>
    <property type="match status" value="1"/>
</dbReference>
<name>A0A839DVW0_9PSEU</name>
<dbReference type="FunFam" id="2.40.10.10:FF:000068">
    <property type="entry name" value="transmembrane protease serine 2"/>
    <property type="match status" value="1"/>
</dbReference>
<dbReference type="Pfam" id="PF00089">
    <property type="entry name" value="Trypsin"/>
    <property type="match status" value="1"/>
</dbReference>
<dbReference type="PANTHER" id="PTHR24276">
    <property type="entry name" value="POLYSERASE-RELATED"/>
    <property type="match status" value="1"/>
</dbReference>
<keyword evidence="3" id="KW-0378">Hydrolase</keyword>
<dbReference type="PANTHER" id="PTHR24276:SF98">
    <property type="entry name" value="FI18310P1-RELATED"/>
    <property type="match status" value="1"/>
</dbReference>
<evidence type="ECO:0000313" key="6">
    <source>
        <dbReference type="Proteomes" id="UP000569329"/>
    </source>
</evidence>
<keyword evidence="3 5" id="KW-0645">Protease</keyword>
<dbReference type="InterPro" id="IPR001314">
    <property type="entry name" value="Peptidase_S1A"/>
</dbReference>
<accession>A0A839DVW0</accession>
<keyword evidence="2" id="KW-1015">Disulfide bond</keyword>
<dbReference type="PROSITE" id="PS50240">
    <property type="entry name" value="TRYPSIN_DOM"/>
    <property type="match status" value="1"/>
</dbReference>
<keyword evidence="6" id="KW-1185">Reference proteome</keyword>
<keyword evidence="3" id="KW-0720">Serine protease</keyword>
<feature type="domain" description="Peptidase S1" evidence="4">
    <location>
        <begin position="48"/>
        <end position="276"/>
    </location>
</feature>
<reference evidence="5 6" key="1">
    <citation type="submission" date="2020-07" db="EMBL/GenBank/DDBJ databases">
        <title>Sequencing the genomes of 1000 actinobacteria strains.</title>
        <authorList>
            <person name="Klenk H.-P."/>
        </authorList>
    </citation>
    <scope>NUCLEOTIDE SEQUENCE [LARGE SCALE GENOMIC DNA]</scope>
    <source>
        <strain evidence="5 6">DSM 45975</strain>
    </source>
</reference>
<dbReference type="SMART" id="SM00020">
    <property type="entry name" value="Tryp_SPc"/>
    <property type="match status" value="1"/>
</dbReference>
<dbReference type="InterPro" id="IPR050430">
    <property type="entry name" value="Peptidase_S1"/>
</dbReference>
<evidence type="ECO:0000256" key="3">
    <source>
        <dbReference type="RuleBase" id="RU363034"/>
    </source>
</evidence>
<dbReference type="Proteomes" id="UP000569329">
    <property type="component" value="Unassembled WGS sequence"/>
</dbReference>
<dbReference type="SUPFAM" id="SSF50494">
    <property type="entry name" value="Trypsin-like serine proteases"/>
    <property type="match status" value="1"/>
</dbReference>
<dbReference type="GO" id="GO:0006508">
    <property type="term" value="P:proteolysis"/>
    <property type="evidence" value="ECO:0007669"/>
    <property type="project" value="UniProtKB-KW"/>
</dbReference>
<gene>
    <name evidence="5" type="ORF">FHX42_000630</name>
</gene>
<dbReference type="InterPro" id="IPR018114">
    <property type="entry name" value="TRYPSIN_HIS"/>
</dbReference>
<dbReference type="AlphaFoldDB" id="A0A839DVW0"/>
<dbReference type="InterPro" id="IPR001254">
    <property type="entry name" value="Trypsin_dom"/>
</dbReference>
<sequence length="276" mass="28585">MRHGGKRKAGEASGWALLRGVLVAAMAVVLAGVPGVAPAAESRAQARIVGGTPTSTDRYPWMAALVETSGRQFCGGTLVRPTKIVTAAHCTFETGTDRSRAPSSLRAVLGRTDLRKQGGVVAEIEHVWVHPDYRGFTEGADVAVLTLRAPVRQPTLPMVGATDTAPYRPGTRGQVLGWGRTSESGDPSPVLRGVRIPVNGDAECANAYPRFDSAEMFCAGAPGGGHDACAGDSGGPFVVGGRLVGVVSFGTGCGRPDYPGVYTRLAGYVDDVAAQL</sequence>